<gene>
    <name evidence="9" type="primary">LOC106743045</name>
</gene>
<evidence type="ECO:0000256" key="4">
    <source>
        <dbReference type="ARBA" id="ARBA00038317"/>
    </source>
</evidence>
<proteinExistence type="inferred from homology"/>
<name>A0A6P3X2D6_DINQU</name>
<evidence type="ECO:0000256" key="1">
    <source>
        <dbReference type="ARBA" id="ARBA00011738"/>
    </source>
</evidence>
<comment type="similarity">
    <text evidence="4">Belongs to the GST superfamily. Sigma family.</text>
</comment>
<feature type="domain" description="GST N-terminal" evidence="6">
    <location>
        <begin position="286"/>
        <end position="363"/>
    </location>
</feature>
<evidence type="ECO:0000313" key="9">
    <source>
        <dbReference type="RefSeq" id="XP_014472024.1"/>
    </source>
</evidence>
<dbReference type="SFLD" id="SFLDS00019">
    <property type="entry name" value="Glutathione_Transferase_(cytos"/>
    <property type="match status" value="2"/>
</dbReference>
<evidence type="ECO:0000256" key="2">
    <source>
        <dbReference type="ARBA" id="ARBA00012452"/>
    </source>
</evidence>
<comment type="catalytic activity">
    <reaction evidence="5">
        <text>RX + glutathione = an S-substituted glutathione + a halide anion + H(+)</text>
        <dbReference type="Rhea" id="RHEA:16437"/>
        <dbReference type="ChEBI" id="CHEBI:15378"/>
        <dbReference type="ChEBI" id="CHEBI:16042"/>
        <dbReference type="ChEBI" id="CHEBI:17792"/>
        <dbReference type="ChEBI" id="CHEBI:57925"/>
        <dbReference type="ChEBI" id="CHEBI:90779"/>
        <dbReference type="EC" id="2.5.1.18"/>
    </reaction>
</comment>
<dbReference type="SUPFAM" id="SSF52833">
    <property type="entry name" value="Thioredoxin-like"/>
    <property type="match status" value="2"/>
</dbReference>
<dbReference type="InterPro" id="IPR036249">
    <property type="entry name" value="Thioredoxin-like_sf"/>
</dbReference>
<dbReference type="SUPFAM" id="SSF47616">
    <property type="entry name" value="GST C-terminal domain-like"/>
    <property type="match status" value="2"/>
</dbReference>
<dbReference type="GO" id="GO:0004602">
    <property type="term" value="F:glutathione peroxidase activity"/>
    <property type="evidence" value="ECO:0007669"/>
    <property type="project" value="UniProtKB-ARBA"/>
</dbReference>
<dbReference type="RefSeq" id="XP_014472024.1">
    <property type="nucleotide sequence ID" value="XM_014616538.1"/>
</dbReference>
<evidence type="ECO:0000313" key="8">
    <source>
        <dbReference type="Proteomes" id="UP000515204"/>
    </source>
</evidence>
<organism evidence="8 9">
    <name type="scientific">Dinoponera quadriceps</name>
    <name type="common">South American ant</name>
    <dbReference type="NCBI Taxonomy" id="609295"/>
    <lineage>
        <taxon>Eukaryota</taxon>
        <taxon>Metazoa</taxon>
        <taxon>Ecdysozoa</taxon>
        <taxon>Arthropoda</taxon>
        <taxon>Hexapoda</taxon>
        <taxon>Insecta</taxon>
        <taxon>Pterygota</taxon>
        <taxon>Neoptera</taxon>
        <taxon>Endopterygota</taxon>
        <taxon>Hymenoptera</taxon>
        <taxon>Apocrita</taxon>
        <taxon>Aculeata</taxon>
        <taxon>Formicoidea</taxon>
        <taxon>Formicidae</taxon>
        <taxon>Ponerinae</taxon>
        <taxon>Ponerini</taxon>
        <taxon>Dinoponera</taxon>
    </lineage>
</organism>
<evidence type="ECO:0000259" key="7">
    <source>
        <dbReference type="PROSITE" id="PS50405"/>
    </source>
</evidence>
<dbReference type="CDD" id="cd03192">
    <property type="entry name" value="GST_C_Sigma_like"/>
    <property type="match status" value="2"/>
</dbReference>
<protein>
    <recommendedName>
        <fullName evidence="2">glutathione transferase</fullName>
        <ecNumber evidence="2">2.5.1.18</ecNumber>
    </recommendedName>
</protein>
<evidence type="ECO:0000256" key="3">
    <source>
        <dbReference type="ARBA" id="ARBA00022679"/>
    </source>
</evidence>
<evidence type="ECO:0000256" key="5">
    <source>
        <dbReference type="ARBA" id="ARBA00047960"/>
    </source>
</evidence>
<dbReference type="Gene3D" id="1.20.1050.10">
    <property type="match status" value="1"/>
</dbReference>
<dbReference type="InterPro" id="IPR004045">
    <property type="entry name" value="Glutathione_S-Trfase_N"/>
</dbReference>
<feature type="domain" description="GST C-terminal" evidence="7">
    <location>
        <begin position="365"/>
        <end position="486"/>
    </location>
</feature>
<feature type="domain" description="GST C-terminal" evidence="7">
    <location>
        <begin position="81"/>
        <end position="203"/>
    </location>
</feature>
<dbReference type="InterPro" id="IPR050213">
    <property type="entry name" value="GST_superfamily"/>
</dbReference>
<dbReference type="AlphaFoldDB" id="A0A6P3X2D6"/>
<dbReference type="Gene3D" id="1.20.1050.130">
    <property type="match status" value="1"/>
</dbReference>
<dbReference type="Gene3D" id="3.40.30.10">
    <property type="entry name" value="Glutaredoxin"/>
    <property type="match status" value="1"/>
</dbReference>
<dbReference type="Pfam" id="PF14497">
    <property type="entry name" value="GST_C_3"/>
    <property type="match status" value="2"/>
</dbReference>
<dbReference type="OrthoDB" id="414243at2759"/>
<dbReference type="CDD" id="cd03039">
    <property type="entry name" value="GST_N_Sigma_like"/>
    <property type="match status" value="2"/>
</dbReference>
<dbReference type="FunFam" id="3.40.30.10:FF:000035">
    <property type="entry name" value="hematopoietic prostaglandin D synthase"/>
    <property type="match status" value="2"/>
</dbReference>
<reference evidence="9" key="1">
    <citation type="submission" date="2025-08" db="UniProtKB">
        <authorList>
            <consortium name="RefSeq"/>
        </authorList>
    </citation>
    <scope>IDENTIFICATION</scope>
</reference>
<accession>A0A6P3X2D6</accession>
<dbReference type="InterPro" id="IPR040079">
    <property type="entry name" value="Glutathione_S-Trfase"/>
</dbReference>
<dbReference type="InterPro" id="IPR004046">
    <property type="entry name" value="GST_C"/>
</dbReference>
<dbReference type="SFLD" id="SFLDG00363">
    <property type="entry name" value="AMPS_(cytGST):_Alpha-__Mu-__Pi"/>
    <property type="match status" value="2"/>
</dbReference>
<dbReference type="PROSITE" id="PS50404">
    <property type="entry name" value="GST_NTER"/>
    <property type="match status" value="2"/>
</dbReference>
<dbReference type="Proteomes" id="UP000515204">
    <property type="component" value="Unplaced"/>
</dbReference>
<feature type="domain" description="GST N-terminal" evidence="6">
    <location>
        <begin position="2"/>
        <end position="79"/>
    </location>
</feature>
<dbReference type="GO" id="GO:0004364">
    <property type="term" value="F:glutathione transferase activity"/>
    <property type="evidence" value="ECO:0007669"/>
    <property type="project" value="UniProtKB-EC"/>
</dbReference>
<dbReference type="PROSITE" id="PS50405">
    <property type="entry name" value="GST_CTER"/>
    <property type="match status" value="2"/>
</dbReference>
<keyword evidence="8" id="KW-1185">Reference proteome</keyword>
<dbReference type="InterPro" id="IPR010987">
    <property type="entry name" value="Glutathione-S-Trfase_C-like"/>
</dbReference>
<dbReference type="SFLD" id="SFLDG01205">
    <property type="entry name" value="AMPS.1"/>
    <property type="match status" value="2"/>
</dbReference>
<dbReference type="Pfam" id="PF02798">
    <property type="entry name" value="GST_N"/>
    <property type="match status" value="2"/>
</dbReference>
<keyword evidence="3" id="KW-0808">Transferase</keyword>
<evidence type="ECO:0000259" key="6">
    <source>
        <dbReference type="PROSITE" id="PS50404"/>
    </source>
</evidence>
<dbReference type="FunFam" id="1.20.1050.10:FF:000030">
    <property type="entry name" value="Glutathione S-transferase S1"/>
    <property type="match status" value="2"/>
</dbReference>
<comment type="subunit">
    <text evidence="1">Homodimer.</text>
</comment>
<dbReference type="GO" id="GO:0006749">
    <property type="term" value="P:glutathione metabolic process"/>
    <property type="evidence" value="ECO:0007669"/>
    <property type="project" value="TreeGrafter"/>
</dbReference>
<dbReference type="EC" id="2.5.1.18" evidence="2"/>
<dbReference type="PANTHER" id="PTHR11571">
    <property type="entry name" value="GLUTATHIONE S-TRANSFERASE"/>
    <property type="match status" value="1"/>
</dbReference>
<sequence>MPSYKLTYFPITALAEPIRFLLSYAGIDFEDDRFNREDWPKIKETMPFGQVPVLEVDGKKINQSMAISRYLAKKCGLAGKDDWEALEIDATVDTINDLRQKIGIYSYESHEEAKAAKHKIVKEQVQYYLERLDAQVQKNGGYFIGGSLSWADLVFVGLLDYMNHMMDNQEIIEKYDNLKQLNQKVLEVPAIKSWIEKRPQVTWYPARHCAVRRRAEWSSLSIASERNGQNIETSPEERRASGCEGLYIEPCQGLVKLFVETASGEELDRTVRDRPEAVSRKNEKMPTYKLTYFNLTALGEPIRYMLHYCDIPFEDIRIEIDDWLKHKADMPLGQVPILEIDGKVYHQSRAISRYLAKKNNLYSSDEFEAMEIDAMVDSIDDLRHAVATFYWNKDPVFKEKLKEIAFEKLPFYLDKFEEQVKKNDGHFVRGKLSWADFVFAAYSGYLNVLLGEDMNKDHPELKKLVEKVNALPNVKAYLEKRPKTMA</sequence>
<dbReference type="PANTHER" id="PTHR11571:SF224">
    <property type="entry name" value="HEMATOPOIETIC PROSTAGLANDIN D SYNTHASE"/>
    <property type="match status" value="1"/>
</dbReference>
<dbReference type="InterPro" id="IPR036282">
    <property type="entry name" value="Glutathione-S-Trfase_C_sf"/>
</dbReference>
<dbReference type="GeneID" id="106743045"/>
<dbReference type="KEGG" id="dqu:106743045"/>